<name>A0A3N0E963_9ACTN</name>
<keyword evidence="2" id="KW-0812">Transmembrane</keyword>
<reference evidence="3 4" key="1">
    <citation type="submission" date="2018-11" db="EMBL/GenBank/DDBJ databases">
        <title>The genome draft of YIM 96095.</title>
        <authorList>
            <person name="Tang S.-K."/>
            <person name="Chunyu W.-X."/>
            <person name="Feng Y.-Z."/>
        </authorList>
    </citation>
    <scope>NUCLEOTIDE SEQUENCE [LARGE SCALE GENOMIC DNA]</scope>
    <source>
        <strain evidence="3 4">YIM 96095</strain>
    </source>
</reference>
<comment type="caution">
    <text evidence="3">The sequence shown here is derived from an EMBL/GenBank/DDBJ whole genome shotgun (WGS) entry which is preliminary data.</text>
</comment>
<dbReference type="Pfam" id="PF19950">
    <property type="entry name" value="DUF6412"/>
    <property type="match status" value="1"/>
</dbReference>
<keyword evidence="2" id="KW-0472">Membrane</keyword>
<sequence length="99" mass="10298">MAAIYAVLHALLLGTFDLSWLSTPPTAGTFAVLAVVAISAALTWMVVRGRWTWPVLGNGPPHGVAMRHRSACTATAAVRDPDAPGKPRPRAPGMTLAAA</sequence>
<dbReference type="Proteomes" id="UP000269198">
    <property type="component" value="Unassembled WGS sequence"/>
</dbReference>
<proteinExistence type="predicted"/>
<protein>
    <submittedName>
        <fullName evidence="3">Uncharacterized protein</fullName>
    </submittedName>
</protein>
<dbReference type="EMBL" id="RJMB01000011">
    <property type="protein sequence ID" value="RNL84393.1"/>
    <property type="molecule type" value="Genomic_DNA"/>
</dbReference>
<feature type="region of interest" description="Disordered" evidence="1">
    <location>
        <begin position="76"/>
        <end position="99"/>
    </location>
</feature>
<evidence type="ECO:0000256" key="2">
    <source>
        <dbReference type="SAM" id="Phobius"/>
    </source>
</evidence>
<feature type="transmembrane region" description="Helical" evidence="2">
    <location>
        <begin position="27"/>
        <end position="47"/>
    </location>
</feature>
<dbReference type="OrthoDB" id="3700882at2"/>
<gene>
    <name evidence="3" type="ORF">EFW17_12640</name>
</gene>
<evidence type="ECO:0000313" key="4">
    <source>
        <dbReference type="Proteomes" id="UP000269198"/>
    </source>
</evidence>
<accession>A0A3N0E963</accession>
<keyword evidence="4" id="KW-1185">Reference proteome</keyword>
<dbReference type="RefSeq" id="WP_123201628.1">
    <property type="nucleotide sequence ID" value="NZ_RJMB01000011.1"/>
</dbReference>
<dbReference type="InterPro" id="IPR045635">
    <property type="entry name" value="DUF6412"/>
</dbReference>
<organism evidence="3 4">
    <name type="scientific">Halostreptopolyspora alba</name>
    <dbReference type="NCBI Taxonomy" id="2487137"/>
    <lineage>
        <taxon>Bacteria</taxon>
        <taxon>Bacillati</taxon>
        <taxon>Actinomycetota</taxon>
        <taxon>Actinomycetes</taxon>
        <taxon>Streptosporangiales</taxon>
        <taxon>Nocardiopsidaceae</taxon>
        <taxon>Halostreptopolyspora</taxon>
    </lineage>
</organism>
<keyword evidence="2" id="KW-1133">Transmembrane helix</keyword>
<evidence type="ECO:0000313" key="3">
    <source>
        <dbReference type="EMBL" id="RNL84393.1"/>
    </source>
</evidence>
<dbReference type="AlphaFoldDB" id="A0A3N0E963"/>
<evidence type="ECO:0000256" key="1">
    <source>
        <dbReference type="SAM" id="MobiDB-lite"/>
    </source>
</evidence>